<organism evidence="3 4">
    <name type="scientific">Pichia californica</name>
    <dbReference type="NCBI Taxonomy" id="460514"/>
    <lineage>
        <taxon>Eukaryota</taxon>
        <taxon>Fungi</taxon>
        <taxon>Dikarya</taxon>
        <taxon>Ascomycota</taxon>
        <taxon>Saccharomycotina</taxon>
        <taxon>Pichiomycetes</taxon>
        <taxon>Pichiales</taxon>
        <taxon>Pichiaceae</taxon>
        <taxon>Pichia</taxon>
    </lineage>
</organism>
<evidence type="ECO:0000313" key="4">
    <source>
        <dbReference type="Proteomes" id="UP000697127"/>
    </source>
</evidence>
<feature type="compositionally biased region" description="Polar residues" evidence="1">
    <location>
        <begin position="1"/>
        <end position="21"/>
    </location>
</feature>
<protein>
    <recommendedName>
        <fullName evidence="5">Vacuolar segregation protein 7</fullName>
    </recommendedName>
</protein>
<reference evidence="3" key="1">
    <citation type="submission" date="2020-11" db="EMBL/GenBank/DDBJ databases">
        <title>Kefir isolates.</title>
        <authorList>
            <person name="Marcisauskas S."/>
            <person name="Kim Y."/>
            <person name="Blasche S."/>
        </authorList>
    </citation>
    <scope>NUCLEOTIDE SEQUENCE</scope>
    <source>
        <strain evidence="3">Olga-1</strain>
    </source>
</reference>
<keyword evidence="2" id="KW-1133">Transmembrane helix</keyword>
<feature type="transmembrane region" description="Helical" evidence="2">
    <location>
        <begin position="522"/>
        <end position="544"/>
    </location>
</feature>
<evidence type="ECO:0000256" key="2">
    <source>
        <dbReference type="SAM" id="Phobius"/>
    </source>
</evidence>
<feature type="compositionally biased region" description="Polar residues" evidence="1">
    <location>
        <begin position="277"/>
        <end position="289"/>
    </location>
</feature>
<evidence type="ECO:0008006" key="5">
    <source>
        <dbReference type="Google" id="ProtNLM"/>
    </source>
</evidence>
<dbReference type="EMBL" id="PUHW01000183">
    <property type="protein sequence ID" value="KAG0688104.1"/>
    <property type="molecule type" value="Genomic_DNA"/>
</dbReference>
<feature type="region of interest" description="Disordered" evidence="1">
    <location>
        <begin position="653"/>
        <end position="683"/>
    </location>
</feature>
<dbReference type="GO" id="GO:0000011">
    <property type="term" value="P:vacuole inheritance"/>
    <property type="evidence" value="ECO:0007669"/>
    <property type="project" value="TreeGrafter"/>
</dbReference>
<keyword evidence="2" id="KW-0812">Transmembrane</keyword>
<dbReference type="Proteomes" id="UP000697127">
    <property type="component" value="Unassembled WGS sequence"/>
</dbReference>
<dbReference type="GO" id="GO:1903778">
    <property type="term" value="P:protein localization to vacuolar membrane"/>
    <property type="evidence" value="ECO:0007669"/>
    <property type="project" value="TreeGrafter"/>
</dbReference>
<dbReference type="InterPro" id="IPR024260">
    <property type="entry name" value="Vac7"/>
</dbReference>
<feature type="region of interest" description="Disordered" evidence="1">
    <location>
        <begin position="1"/>
        <end position="23"/>
    </location>
</feature>
<dbReference type="PANTHER" id="PTHR28258">
    <property type="entry name" value="VACUOLAR SEGREGATION PROTEIN 7"/>
    <property type="match status" value="1"/>
</dbReference>
<comment type="caution">
    <text evidence="3">The sequence shown here is derived from an EMBL/GenBank/DDBJ whole genome shotgun (WGS) entry which is preliminary data.</text>
</comment>
<keyword evidence="2" id="KW-0472">Membrane</keyword>
<dbReference type="GO" id="GO:0010513">
    <property type="term" value="P:positive regulation of phosphatidylinositol biosynthetic process"/>
    <property type="evidence" value="ECO:0007669"/>
    <property type="project" value="TreeGrafter"/>
</dbReference>
<feature type="compositionally biased region" description="Low complexity" evidence="1">
    <location>
        <begin position="252"/>
        <end position="270"/>
    </location>
</feature>
<dbReference type="AlphaFoldDB" id="A0A9P6WJ36"/>
<accession>A0A9P6WJ36</accession>
<proteinExistence type="predicted"/>
<feature type="region of interest" description="Disordered" evidence="1">
    <location>
        <begin position="252"/>
        <end position="337"/>
    </location>
</feature>
<name>A0A9P6WJ36_9ASCO</name>
<feature type="compositionally biased region" description="Polar residues" evidence="1">
    <location>
        <begin position="315"/>
        <end position="337"/>
    </location>
</feature>
<dbReference type="PANTHER" id="PTHR28258:SF1">
    <property type="entry name" value="VACUOLAR SEGREGATION PROTEIN 7"/>
    <property type="match status" value="1"/>
</dbReference>
<feature type="compositionally biased region" description="Basic residues" evidence="1">
    <location>
        <begin position="302"/>
        <end position="313"/>
    </location>
</feature>
<sequence length="747" mass="83962">MSSVNKAQQHGTKETSTSNIHSIIPPTSMVGVVEEQSVDSNMIHIMPEINSNTINTNVDPNTIDSSTTCENISGGSNSGIVSISDNSNLGNDNVNNISNNIISKPTLSVLSEDSINPLFRNEKMDLLHKKSIDQINDMKLKKATNPSLSSLRQVTSQNNFPTISSASTTLTKGSTRAEYFAAKLHDAIKSDPKIQNETVETFVYDTTHKTTSPLEQPADIQESVNHKATKDSDKFKSVDSTKLDFINAPGTTSTTTTTTTTLSNPNNNTNNKEKLQNIFNPSDSPTSYKTLEENFDTTSRVSSKKQSRRRSFKSLHTQSDINNGLQPLSKLENNNADNKSVNQLRQITSRLFDSKVVQPRRYSGIDSEFLNDSFDGDEEYYENGVFNNINNNNNNNNTNNNPNLIYHGSINMGNMNYNNLKKNNNHRNINTSNNDQHYDYLLNEADYDDDELTSYFSPNSNNGNNNLNYLNKQQILGNMVNAIDYGSIQGDIKRPRKRNDFYNSPHDFTSVRAQRLKQIRSFCYTVSAIFLLLFLGFISGFILATNKELQNLKALEISNTIISQEELIFDMTFSAFNPGLMPISINNVKLDIFAKTQYLNSMEKEYDYEISKTYETVLLGAINKLEVPLYFQGGFLNRKKDVSNTEIKLINPCSYKDDDGNNDDNGGGDDDEDENNGRRGNYTGFDNSSILSMIPISHIPDPRWVNISRNPFDLIVRGAMMYKLPFSSQNHTISISYTSYIDPGYDY</sequence>
<feature type="compositionally biased region" description="Acidic residues" evidence="1">
    <location>
        <begin position="660"/>
        <end position="674"/>
    </location>
</feature>
<gene>
    <name evidence="3" type="ORF">C6P40_001419</name>
</gene>
<dbReference type="GO" id="GO:0070772">
    <property type="term" value="C:PAS complex"/>
    <property type="evidence" value="ECO:0007669"/>
    <property type="project" value="TreeGrafter"/>
</dbReference>
<keyword evidence="4" id="KW-1185">Reference proteome</keyword>
<evidence type="ECO:0000256" key="1">
    <source>
        <dbReference type="SAM" id="MobiDB-lite"/>
    </source>
</evidence>
<dbReference type="Pfam" id="PF12751">
    <property type="entry name" value="Vac7"/>
    <property type="match status" value="1"/>
</dbReference>
<evidence type="ECO:0000313" key="3">
    <source>
        <dbReference type="EMBL" id="KAG0688104.1"/>
    </source>
</evidence>
<dbReference type="GO" id="GO:0000329">
    <property type="term" value="C:fungal-type vacuole membrane"/>
    <property type="evidence" value="ECO:0007669"/>
    <property type="project" value="TreeGrafter"/>
</dbReference>